<dbReference type="InterPro" id="IPR012337">
    <property type="entry name" value="RNaseH-like_sf"/>
</dbReference>
<evidence type="ECO:0000313" key="1">
    <source>
        <dbReference type="EMBL" id="AUH25519.1"/>
    </source>
</evidence>
<dbReference type="PANTHER" id="PTHR31511">
    <property type="entry name" value="PROTEIN CBG23764"/>
    <property type="match status" value="1"/>
</dbReference>
<dbReference type="AlphaFoldDB" id="A0A2U7PM81"/>
<dbReference type="SUPFAM" id="SSF53098">
    <property type="entry name" value="Ribonuclease H-like"/>
    <property type="match status" value="1"/>
</dbReference>
<proteinExistence type="predicted"/>
<dbReference type="GO" id="GO:0003676">
    <property type="term" value="F:nucleic acid binding"/>
    <property type="evidence" value="ECO:0007669"/>
    <property type="project" value="InterPro"/>
</dbReference>
<dbReference type="InterPro" id="IPR043502">
    <property type="entry name" value="DNA/RNA_pol_sf"/>
</dbReference>
<dbReference type="EMBL" id="KY042018">
    <property type="protein sequence ID" value="AUH25519.1"/>
    <property type="molecule type" value="Genomic_DNA"/>
</dbReference>
<dbReference type="PANTHER" id="PTHR31511:SF12">
    <property type="entry name" value="RHO TERMINATION FACTOR N-TERMINAL DOMAIN-CONTAINING PROTEIN"/>
    <property type="match status" value="1"/>
</dbReference>
<protein>
    <submittedName>
        <fullName evidence="1">POL</fullName>
    </submittedName>
</protein>
<reference evidence="1" key="1">
    <citation type="submission" date="2016-10" db="EMBL/GenBank/DDBJ databases">
        <title>Deep sequencing reveals no adventitious viruses in Sf-rhabdovirus-negative Sf-RVN cells.</title>
        <authorList>
            <person name="Geisler C."/>
            <person name="Jarvis D.L."/>
        </authorList>
    </citation>
    <scope>NUCLEOTIDE SEQUENCE</scope>
    <source>
        <tissue evidence="1">Ovaries</tissue>
    </source>
</reference>
<dbReference type="GO" id="GO:0042575">
    <property type="term" value="C:DNA polymerase complex"/>
    <property type="evidence" value="ECO:0007669"/>
    <property type="project" value="UniProtKB-ARBA"/>
</dbReference>
<sequence length="1168" mass="136969">MPYCTVCHVSVDNRQWSGHLRSNAHKNNSIAPFNSNVKIIKSSFKGRIVSYRIIATEELVHKLPESFLNKIRDQVKDLIDQSLKRHTSVKVNFELFLIFLLFKNDHQETKSFATKNFIFNFNYDFDTIFKLVISLLLKRIEEFQERDSGWTFLNNSYFEVNINKYQPLSGSKFIPLPSFIKNKKACLNIKNNDKYCFLWCVVAGLYPATRHADRVSSYPRFQDVLNVNDLSFPITFTDIANFEKNNRNINIYVYGLKNNKTVVGPLYKTINKKCRSIHLLYLENDSNSHYCLIKNLPRLVRSQISKHHGKLYYCESCLLFFPTLSQLETHLCGGVVTILPDRGSVLKFKNFQRKQDIPFVVYADFETLLIPISSDEYDTVNTTYTQQHAPAAFAYNIVSSFNDNDNKRYRSYRGKDCVAKFIEFLTQDVIEIYKILTKNNPMIFTDKDVEDFRNAIKCHICENLLWSDRVRDHCHITGKYRGAAHRHCNLQHKVPKFIPIFFHNLSGYDCHLFVKKLGEIPGQIKIIPKTKEKYISFSKFIPVADNEYVQLRFLDSFNFLGTSLDKLAKTMQIEDFVNLRSHFSDNKHFSLLTRKGVYPYDYMTNWKCYEQQALPLKCYFHNSLTNEDVSDDDYNHAKTVWNCFNINNLGEYTDLYLKTDVLLLTDIFQNFRKTCKQYYKLDPAFYITTPSLSFDAMLLKTGVQLELLTDLAIIKMIQDGIRGGLCVCSHRYAKANHKYMPEYNAVKPDCFITYLDCNNLYGYSMCQYLPHSSFRFLNDNELKHLRIQNIDDDADWGYILEVDLLYPDHLHNYHNDLPFCPEKCIPPGGKTKKLIANLYNKYNYVIHYVHLKKCLEHGLILRKIHRVITFKQSPYLKQYIELNTQLRQKAKSTFEQDFFKLLNNSVFGKTLENTEKRVTVHLVNQWSDKTNKTNKTTSAERLIANPYFHSSTILTENLVAIQMKPDQIILDKPIYIGFTVLDLSKSHMYNFHYNVIKPFYNDRVRLCYTDTDSFVYEIHTNDFYCDLKHNFLEYFDSSNYNNENEFAIPLINKKIPGLFKDEMGGEYISEFVGLRSKLYSLKCSNTVIKKAKGIKSYVLRDLDITDYERILLNGGVIRRKNIMFKSLKHEIFTQSVNKITLSSNDDKRIILKDKIATKAWGHSYTYKM</sequence>
<dbReference type="SUPFAM" id="SSF56672">
    <property type="entry name" value="DNA/RNA polymerases"/>
    <property type="match status" value="1"/>
</dbReference>
<dbReference type="InterPro" id="IPR036397">
    <property type="entry name" value="RNaseH_sf"/>
</dbReference>
<accession>A0A2U7PM81</accession>
<dbReference type="Gene3D" id="3.30.420.10">
    <property type="entry name" value="Ribonuclease H-like superfamily/Ribonuclease H"/>
    <property type="match status" value="1"/>
</dbReference>
<name>A0A2U7PM81_SPOFR</name>
<organism evidence="1">
    <name type="scientific">Spodoptera frugiperda</name>
    <name type="common">Fall armyworm</name>
    <dbReference type="NCBI Taxonomy" id="7108"/>
    <lineage>
        <taxon>Eukaryota</taxon>
        <taxon>Metazoa</taxon>
        <taxon>Ecdysozoa</taxon>
        <taxon>Arthropoda</taxon>
        <taxon>Hexapoda</taxon>
        <taxon>Insecta</taxon>
        <taxon>Pterygota</taxon>
        <taxon>Neoptera</taxon>
        <taxon>Endopterygota</taxon>
        <taxon>Lepidoptera</taxon>
        <taxon>Glossata</taxon>
        <taxon>Ditrysia</taxon>
        <taxon>Noctuoidea</taxon>
        <taxon>Noctuidae</taxon>
        <taxon>Amphipyrinae</taxon>
        <taxon>Spodoptera</taxon>
    </lineage>
</organism>
<dbReference type="GO" id="GO:0071897">
    <property type="term" value="P:DNA biosynthetic process"/>
    <property type="evidence" value="ECO:0007669"/>
    <property type="project" value="UniProtKB-ARBA"/>
</dbReference>